<reference evidence="2 3" key="1">
    <citation type="journal article" date="2019" name="Nat. Microbiol.">
        <title>Genomic variation and strain-specific functional adaptation in the human gut microbiome during early life.</title>
        <authorList>
            <person name="Vatanen T."/>
            <person name="Plichta D.R."/>
            <person name="Somani J."/>
            <person name="Munch P.C."/>
            <person name="Arthur T.D."/>
            <person name="Hall A.B."/>
            <person name="Rudolf S."/>
            <person name="Oakeley E.J."/>
            <person name="Ke X."/>
            <person name="Young R.A."/>
            <person name="Haiser H.J."/>
            <person name="Kolde R."/>
            <person name="Yassour M."/>
            <person name="Luopajarvi K."/>
            <person name="Siljander H."/>
            <person name="Virtanen S.M."/>
            <person name="Ilonen J."/>
            <person name="Uibo R."/>
            <person name="Tillmann V."/>
            <person name="Mokurov S."/>
            <person name="Dorshakova N."/>
            <person name="Porter J.A."/>
            <person name="McHardy A.C."/>
            <person name="Lahdesmaki H."/>
            <person name="Vlamakis H."/>
            <person name="Huttenhower C."/>
            <person name="Knip M."/>
            <person name="Xavier R.J."/>
        </authorList>
    </citation>
    <scope>NUCLEOTIDE SEQUENCE [LARGE SCALE GENOMIC DNA]</scope>
    <source>
        <strain evidence="2 3">RJX1047</strain>
    </source>
</reference>
<protein>
    <submittedName>
        <fullName evidence="2">Uncharacterized protein</fullName>
    </submittedName>
</protein>
<sequence>MIYFCYLISLLLSGCKDNESRGDIWKEQKIKNFFIMYIYLFLFTFLGVVYIRYTPYKIYCIYLYK</sequence>
<feature type="transmembrane region" description="Helical" evidence="1">
    <location>
        <begin position="33"/>
        <end position="53"/>
    </location>
</feature>
<evidence type="ECO:0000313" key="2">
    <source>
        <dbReference type="EMBL" id="TDA71899.1"/>
    </source>
</evidence>
<accession>A0A413GJM2</accession>
<keyword evidence="1" id="KW-1133">Transmembrane helix</keyword>
<keyword evidence="1" id="KW-0472">Membrane</keyword>
<dbReference type="AlphaFoldDB" id="A0A413GJM2"/>
<keyword evidence="1" id="KW-0812">Transmembrane</keyword>
<name>A0A413GJM2_9BACT</name>
<evidence type="ECO:0000256" key="1">
    <source>
        <dbReference type="SAM" id="Phobius"/>
    </source>
</evidence>
<gene>
    <name evidence="2" type="ORF">E1I98_23820</name>
</gene>
<proteinExistence type="predicted"/>
<dbReference type="Proteomes" id="UP000294527">
    <property type="component" value="Unassembled WGS sequence"/>
</dbReference>
<evidence type="ECO:0000313" key="3">
    <source>
        <dbReference type="Proteomes" id="UP000294527"/>
    </source>
</evidence>
<dbReference type="EMBL" id="SLTU01000003">
    <property type="protein sequence ID" value="TDA71899.1"/>
    <property type="molecule type" value="Genomic_DNA"/>
</dbReference>
<comment type="caution">
    <text evidence="2">The sequence shown here is derived from an EMBL/GenBank/DDBJ whole genome shotgun (WGS) entry which is preliminary data.</text>
</comment>
<organism evidence="2 3">
    <name type="scientific">Phocaeicola dorei</name>
    <dbReference type="NCBI Taxonomy" id="357276"/>
    <lineage>
        <taxon>Bacteria</taxon>
        <taxon>Pseudomonadati</taxon>
        <taxon>Bacteroidota</taxon>
        <taxon>Bacteroidia</taxon>
        <taxon>Bacteroidales</taxon>
        <taxon>Bacteroidaceae</taxon>
        <taxon>Phocaeicola</taxon>
    </lineage>
</organism>